<dbReference type="EMBL" id="MU157843">
    <property type="protein sequence ID" value="KAF9529887.1"/>
    <property type="molecule type" value="Genomic_DNA"/>
</dbReference>
<dbReference type="Proteomes" id="UP000807306">
    <property type="component" value="Unassembled WGS sequence"/>
</dbReference>
<name>A0A9P6EJB1_9AGAR</name>
<accession>A0A9P6EJB1</accession>
<feature type="region of interest" description="Disordered" evidence="1">
    <location>
        <begin position="194"/>
        <end position="236"/>
    </location>
</feature>
<dbReference type="OrthoDB" id="3269297at2759"/>
<reference evidence="3" key="1">
    <citation type="submission" date="2020-11" db="EMBL/GenBank/DDBJ databases">
        <authorList>
            <consortium name="DOE Joint Genome Institute"/>
            <person name="Ahrendt S."/>
            <person name="Riley R."/>
            <person name="Andreopoulos W."/>
            <person name="Labutti K."/>
            <person name="Pangilinan J."/>
            <person name="Ruiz-Duenas F.J."/>
            <person name="Barrasa J.M."/>
            <person name="Sanchez-Garcia M."/>
            <person name="Camarero S."/>
            <person name="Miyauchi S."/>
            <person name="Serrano A."/>
            <person name="Linde D."/>
            <person name="Babiker R."/>
            <person name="Drula E."/>
            <person name="Ayuso-Fernandez I."/>
            <person name="Pacheco R."/>
            <person name="Padilla G."/>
            <person name="Ferreira P."/>
            <person name="Barriuso J."/>
            <person name="Kellner H."/>
            <person name="Castanera R."/>
            <person name="Alfaro M."/>
            <person name="Ramirez L."/>
            <person name="Pisabarro A.G."/>
            <person name="Kuo A."/>
            <person name="Tritt A."/>
            <person name="Lipzen A."/>
            <person name="He G."/>
            <person name="Yan M."/>
            <person name="Ng V."/>
            <person name="Cullen D."/>
            <person name="Martin F."/>
            <person name="Rosso M.-N."/>
            <person name="Henrissat B."/>
            <person name="Hibbett D."/>
            <person name="Martinez A.T."/>
            <person name="Grigoriev I.V."/>
        </authorList>
    </citation>
    <scope>NUCLEOTIDE SEQUENCE</scope>
    <source>
        <strain evidence="3">CBS 506.95</strain>
    </source>
</reference>
<proteinExistence type="predicted"/>
<feature type="region of interest" description="Disordered" evidence="1">
    <location>
        <begin position="1"/>
        <end position="65"/>
    </location>
</feature>
<feature type="compositionally biased region" description="Basic and acidic residues" evidence="1">
    <location>
        <begin position="210"/>
        <end position="231"/>
    </location>
</feature>
<sequence length="306" mass="34180">MSAFRNYDFTEQVCHPDSPGPSAIAWPSQFPGSLEDESNTHPAPPSPLLKRRDPASNPDLPSPSKRMRLLAAGISTTSASCLVTKGKVTFDQIKQIIAPPVLEHVPKSIPEPDWSLLQDKEPLSSYSRGDLEARCRMLTASLSNAQTVISCHKLITEGQNAQLIIQNIGMEKMSLTLHEKEKPKQTERAALFPDGKGRHLTHPEFIAQKRKAEDDKKREEEEKKQRKEAKASKKALKAKVEERWKAACIEHDQALVHWKTECDRLRAAGTAVKNLPKKPKRVLKKTIEEEMGVDDESDDESVNGGE</sequence>
<protein>
    <submittedName>
        <fullName evidence="3">Uncharacterized protein</fullName>
    </submittedName>
</protein>
<evidence type="ECO:0000313" key="4">
    <source>
        <dbReference type="Proteomes" id="UP000807306"/>
    </source>
</evidence>
<dbReference type="AlphaFoldDB" id="A0A9P6EJB1"/>
<gene>
    <name evidence="2" type="ORF">CPB83DRAFT_773054</name>
    <name evidence="3" type="ORF">CPB83DRAFT_925196</name>
</gene>
<organism evidence="3 4">
    <name type="scientific">Crepidotus variabilis</name>
    <dbReference type="NCBI Taxonomy" id="179855"/>
    <lineage>
        <taxon>Eukaryota</taxon>
        <taxon>Fungi</taxon>
        <taxon>Dikarya</taxon>
        <taxon>Basidiomycota</taxon>
        <taxon>Agaricomycotina</taxon>
        <taxon>Agaricomycetes</taxon>
        <taxon>Agaricomycetidae</taxon>
        <taxon>Agaricales</taxon>
        <taxon>Agaricineae</taxon>
        <taxon>Crepidotaceae</taxon>
        <taxon>Crepidotus</taxon>
    </lineage>
</organism>
<keyword evidence="4" id="KW-1185">Reference proteome</keyword>
<evidence type="ECO:0000313" key="3">
    <source>
        <dbReference type="EMBL" id="KAF9529887.1"/>
    </source>
</evidence>
<evidence type="ECO:0000313" key="2">
    <source>
        <dbReference type="EMBL" id="KAF9524942.1"/>
    </source>
</evidence>
<comment type="caution">
    <text evidence="3">The sequence shown here is derived from an EMBL/GenBank/DDBJ whole genome shotgun (WGS) entry which is preliminary data.</text>
</comment>
<dbReference type="EMBL" id="MU157891">
    <property type="protein sequence ID" value="KAF9524942.1"/>
    <property type="molecule type" value="Genomic_DNA"/>
</dbReference>
<evidence type="ECO:0000256" key="1">
    <source>
        <dbReference type="SAM" id="MobiDB-lite"/>
    </source>
</evidence>